<dbReference type="Pfam" id="PF17725">
    <property type="entry name" value="YBD"/>
    <property type="match status" value="1"/>
</dbReference>
<dbReference type="SUPFAM" id="SSF48371">
    <property type="entry name" value="ARM repeat"/>
    <property type="match status" value="1"/>
</dbReference>
<keyword evidence="2" id="KW-0813">Transport</keyword>
<dbReference type="InterPro" id="IPR011989">
    <property type="entry name" value="ARM-like"/>
</dbReference>
<evidence type="ECO:0000259" key="4">
    <source>
        <dbReference type="Pfam" id="PF17725"/>
    </source>
</evidence>
<reference evidence="6" key="1">
    <citation type="submission" date="2022-11" db="UniProtKB">
        <authorList>
            <consortium name="WormBaseParasite"/>
        </authorList>
    </citation>
    <scope>IDENTIFICATION</scope>
</reference>
<dbReference type="GO" id="GO:0061608">
    <property type="term" value="F:nuclear import signal receptor activity"/>
    <property type="evidence" value="ECO:0007669"/>
    <property type="project" value="InterPro"/>
</dbReference>
<comment type="similarity">
    <text evidence="1">Belongs to the importin alpha family.</text>
</comment>
<dbReference type="Gene3D" id="1.25.10.10">
    <property type="entry name" value="Leucine-rich Repeat Variant"/>
    <property type="match status" value="1"/>
</dbReference>
<evidence type="ECO:0000256" key="1">
    <source>
        <dbReference type="ARBA" id="ARBA00010394"/>
    </source>
</evidence>
<evidence type="ECO:0000256" key="3">
    <source>
        <dbReference type="ARBA" id="ARBA00022927"/>
    </source>
</evidence>
<evidence type="ECO:0000256" key="2">
    <source>
        <dbReference type="ARBA" id="ARBA00022448"/>
    </source>
</evidence>
<accession>A0A915EKR1</accession>
<dbReference type="InterPro" id="IPR016024">
    <property type="entry name" value="ARM-type_fold"/>
</dbReference>
<keyword evidence="5" id="KW-1185">Reference proteome</keyword>
<dbReference type="PANTHER" id="PTHR23316">
    <property type="entry name" value="IMPORTIN ALPHA"/>
    <property type="match status" value="1"/>
</dbReference>
<keyword evidence="3" id="KW-0653">Protein transport</keyword>
<dbReference type="InterPro" id="IPR041086">
    <property type="entry name" value="YBD"/>
</dbReference>
<evidence type="ECO:0000313" key="6">
    <source>
        <dbReference type="WBParaSite" id="jg7341"/>
    </source>
</evidence>
<evidence type="ECO:0000313" key="5">
    <source>
        <dbReference type="Proteomes" id="UP000887574"/>
    </source>
</evidence>
<organism evidence="5 6">
    <name type="scientific">Ditylenchus dipsaci</name>
    <dbReference type="NCBI Taxonomy" id="166011"/>
    <lineage>
        <taxon>Eukaryota</taxon>
        <taxon>Metazoa</taxon>
        <taxon>Ecdysozoa</taxon>
        <taxon>Nematoda</taxon>
        <taxon>Chromadorea</taxon>
        <taxon>Rhabditida</taxon>
        <taxon>Tylenchina</taxon>
        <taxon>Tylenchomorpha</taxon>
        <taxon>Sphaerularioidea</taxon>
        <taxon>Anguinidae</taxon>
        <taxon>Anguininae</taxon>
        <taxon>Ditylenchus</taxon>
    </lineage>
</organism>
<dbReference type="GO" id="GO:0006606">
    <property type="term" value="P:protein import into nucleus"/>
    <property type="evidence" value="ECO:0007669"/>
    <property type="project" value="InterPro"/>
</dbReference>
<proteinExistence type="inferred from homology"/>
<dbReference type="Proteomes" id="UP000887574">
    <property type="component" value="Unplaced"/>
</dbReference>
<dbReference type="AlphaFoldDB" id="A0A915EKR1"/>
<sequence>MCEYMVRFIAELKKLNEPSLMDSVLDNFTVLQVVTEKSSGETLMVIAFAFEVYKNPVTTMETLRQRRFDESVCLRKQRREDELRRLREINGGWMQSEEQKELPEQSSIFDQDIIGNLDSDDNSRKLEALKHYHLYIKSAEKTDSTIDDIIALDSSDLESIALAVLADIAGKLEEKFEEIFDADILSRLFRLFTTSCSSALTNPWHCNETLDVYSRHSEIVFKRLAMTVLNSLYCWPIDVSEIPENYLNVFTHIFECTNETLMIDALHGLYNFSEMSEEHVELVVAKFLPTICAVCSSSNQNLVCAALQVISSIVDCGCAYTQYLYEHNVIDKLWNMLNKPYENSLSDLRVAASNTFLTILKTDANDYSVVVERGYVSKFGRVLLNGQYCARREAVMALHTILLNGSGETVQHIIDWQEKGNRLIVLLCDMLTVMDSETVLATLECIDQILMVDKFHKDNGIDVMHSFSSKQLMEEQGGLDKLDFYSVVRTWRLFKK</sequence>
<dbReference type="Gene3D" id="2.70.50.80">
    <property type="match status" value="1"/>
</dbReference>
<feature type="domain" description="YAP binding" evidence="4">
    <location>
        <begin position="1"/>
        <end position="61"/>
    </location>
</feature>
<protein>
    <recommendedName>
        <fullName evidence="4">YAP binding domain-containing protein</fullName>
    </recommendedName>
</protein>
<name>A0A915EKR1_9BILA</name>
<dbReference type="WBParaSite" id="jg7341">
    <property type="protein sequence ID" value="jg7341"/>
    <property type="gene ID" value="jg7341"/>
</dbReference>